<sequence>MSSSDFAKIGLIKNSDGSFTRIPEFIPSTAASSDLSNPVLTKDVPINPHNNTWARIYIPRRESSAAATKLPLIVFYHGGGFVVASAATTLFQNFCCNIVQELPAVMVSVDYRLAPEHRLPAAYDDGMEALHWIKTTDDEWLTEHADFSKCFLMGNSAGGNLAFHVAFRADQLLPVKIQGVVLHQPFFGGAERTPSEIRLANNSVIPLHMTDLAWDLALPVGSDRDHEYSNPMKRGVEVDKVKTQGWKVLVTGYEGDPVIDRQIEVVKMLRDKGVVVVQDFREGASHGIEFYDHSFAHTFSHVLKDFLLTF</sequence>
<feature type="domain" description="Alpha/beta hydrolase fold-3" evidence="2">
    <location>
        <begin position="73"/>
        <end position="288"/>
    </location>
</feature>
<dbReference type="Gene3D" id="3.40.50.1820">
    <property type="entry name" value="alpha/beta hydrolase"/>
    <property type="match status" value="1"/>
</dbReference>
<name>A0AAD4J4M8_PERFH</name>
<dbReference type="PANTHER" id="PTHR23024:SF546">
    <property type="entry name" value="CARBOXYLESTERASE 120-RELATED"/>
    <property type="match status" value="1"/>
</dbReference>
<proteinExistence type="inferred from homology"/>
<dbReference type="SUPFAM" id="SSF53474">
    <property type="entry name" value="alpha/beta-Hydrolases"/>
    <property type="match status" value="1"/>
</dbReference>
<evidence type="ECO:0000313" key="4">
    <source>
        <dbReference type="Proteomes" id="UP001190926"/>
    </source>
</evidence>
<keyword evidence="4" id="KW-1185">Reference proteome</keyword>
<reference evidence="3 4" key="1">
    <citation type="journal article" date="2021" name="Nat. Commun.">
        <title>Incipient diploidization of the medicinal plant Perilla within 10,000 years.</title>
        <authorList>
            <person name="Zhang Y."/>
            <person name="Shen Q."/>
            <person name="Leng L."/>
            <person name="Zhang D."/>
            <person name="Chen S."/>
            <person name="Shi Y."/>
            <person name="Ning Z."/>
            <person name="Chen S."/>
        </authorList>
    </citation>
    <scope>NUCLEOTIDE SEQUENCE [LARGE SCALE GENOMIC DNA]</scope>
    <source>
        <strain evidence="4">cv. PC099</strain>
    </source>
</reference>
<dbReference type="PANTHER" id="PTHR23024">
    <property type="entry name" value="ARYLACETAMIDE DEACETYLASE"/>
    <property type="match status" value="1"/>
</dbReference>
<protein>
    <recommendedName>
        <fullName evidence="2">Alpha/beta hydrolase fold-3 domain-containing protein</fullName>
    </recommendedName>
</protein>
<evidence type="ECO:0000259" key="2">
    <source>
        <dbReference type="Pfam" id="PF07859"/>
    </source>
</evidence>
<evidence type="ECO:0000313" key="3">
    <source>
        <dbReference type="EMBL" id="KAH6826575.1"/>
    </source>
</evidence>
<evidence type="ECO:0000256" key="1">
    <source>
        <dbReference type="ARBA" id="ARBA00010515"/>
    </source>
</evidence>
<dbReference type="Proteomes" id="UP001190926">
    <property type="component" value="Unassembled WGS sequence"/>
</dbReference>
<accession>A0AAD4J4M8</accession>
<organism evidence="3 4">
    <name type="scientific">Perilla frutescens var. hirtella</name>
    <name type="common">Perilla citriodora</name>
    <name type="synonym">Perilla setoyensis</name>
    <dbReference type="NCBI Taxonomy" id="608512"/>
    <lineage>
        <taxon>Eukaryota</taxon>
        <taxon>Viridiplantae</taxon>
        <taxon>Streptophyta</taxon>
        <taxon>Embryophyta</taxon>
        <taxon>Tracheophyta</taxon>
        <taxon>Spermatophyta</taxon>
        <taxon>Magnoliopsida</taxon>
        <taxon>eudicotyledons</taxon>
        <taxon>Gunneridae</taxon>
        <taxon>Pentapetalae</taxon>
        <taxon>asterids</taxon>
        <taxon>lamiids</taxon>
        <taxon>Lamiales</taxon>
        <taxon>Lamiaceae</taxon>
        <taxon>Nepetoideae</taxon>
        <taxon>Elsholtzieae</taxon>
        <taxon>Perilla</taxon>
    </lineage>
</organism>
<dbReference type="GO" id="GO:0016787">
    <property type="term" value="F:hydrolase activity"/>
    <property type="evidence" value="ECO:0007669"/>
    <property type="project" value="InterPro"/>
</dbReference>
<dbReference type="AlphaFoldDB" id="A0AAD4J4M8"/>
<comment type="caution">
    <text evidence="3">The sequence shown here is derived from an EMBL/GenBank/DDBJ whole genome shotgun (WGS) entry which is preliminary data.</text>
</comment>
<dbReference type="InterPro" id="IPR029058">
    <property type="entry name" value="AB_hydrolase_fold"/>
</dbReference>
<gene>
    <name evidence="3" type="ORF">C2S53_019160</name>
</gene>
<dbReference type="InterPro" id="IPR013094">
    <property type="entry name" value="AB_hydrolase_3"/>
</dbReference>
<comment type="similarity">
    <text evidence="1">Belongs to the 'GDXG' lipolytic enzyme family.</text>
</comment>
<dbReference type="EMBL" id="SDAM02000166">
    <property type="protein sequence ID" value="KAH6826575.1"/>
    <property type="molecule type" value="Genomic_DNA"/>
</dbReference>
<dbReference type="InterPro" id="IPR050466">
    <property type="entry name" value="Carboxylest/Gibb_receptor"/>
</dbReference>
<dbReference type="Pfam" id="PF07859">
    <property type="entry name" value="Abhydrolase_3"/>
    <property type="match status" value="1"/>
</dbReference>